<evidence type="ECO:0000313" key="2">
    <source>
        <dbReference type="EMBL" id="KAF4633855.1"/>
    </source>
</evidence>
<name>A0A8H4W6W0_9HELO</name>
<organism evidence="2 3">
    <name type="scientific">Cudoniella acicularis</name>
    <dbReference type="NCBI Taxonomy" id="354080"/>
    <lineage>
        <taxon>Eukaryota</taxon>
        <taxon>Fungi</taxon>
        <taxon>Dikarya</taxon>
        <taxon>Ascomycota</taxon>
        <taxon>Pezizomycotina</taxon>
        <taxon>Leotiomycetes</taxon>
        <taxon>Helotiales</taxon>
        <taxon>Tricladiaceae</taxon>
        <taxon>Cudoniella</taxon>
    </lineage>
</organism>
<dbReference type="SUPFAM" id="SSF53335">
    <property type="entry name" value="S-adenosyl-L-methionine-dependent methyltransferases"/>
    <property type="match status" value="1"/>
</dbReference>
<feature type="domain" description="O-methyltransferase dimerisation" evidence="1">
    <location>
        <begin position="48"/>
        <end position="113"/>
    </location>
</feature>
<protein>
    <recommendedName>
        <fullName evidence="1">O-methyltransferase dimerisation domain-containing protein</fullName>
    </recommendedName>
</protein>
<dbReference type="InterPro" id="IPR036388">
    <property type="entry name" value="WH-like_DNA-bd_sf"/>
</dbReference>
<dbReference type="Gene3D" id="3.40.50.150">
    <property type="entry name" value="Vaccinia Virus protein VP39"/>
    <property type="match status" value="1"/>
</dbReference>
<dbReference type="Gene3D" id="1.10.10.10">
    <property type="entry name" value="Winged helix-like DNA-binding domain superfamily/Winged helix DNA-binding domain"/>
    <property type="match status" value="1"/>
</dbReference>
<dbReference type="OrthoDB" id="3340390at2759"/>
<evidence type="ECO:0000313" key="3">
    <source>
        <dbReference type="Proteomes" id="UP000566819"/>
    </source>
</evidence>
<dbReference type="PANTHER" id="PTHR43712:SF1">
    <property type="entry name" value="HYPOTHETICAL O-METHYLTRANSFERASE (EUROFUNG)-RELATED"/>
    <property type="match status" value="1"/>
</dbReference>
<keyword evidence="3" id="KW-1185">Reference proteome</keyword>
<dbReference type="GO" id="GO:0046983">
    <property type="term" value="F:protein dimerization activity"/>
    <property type="evidence" value="ECO:0007669"/>
    <property type="project" value="InterPro"/>
</dbReference>
<dbReference type="PANTHER" id="PTHR43712">
    <property type="entry name" value="PUTATIVE (AFU_ORTHOLOGUE AFUA_4G14580)-RELATED"/>
    <property type="match status" value="1"/>
</dbReference>
<dbReference type="InterPro" id="IPR029063">
    <property type="entry name" value="SAM-dependent_MTases_sf"/>
</dbReference>
<reference evidence="2 3" key="1">
    <citation type="submission" date="2020-03" db="EMBL/GenBank/DDBJ databases">
        <title>Draft Genome Sequence of Cudoniella acicularis.</title>
        <authorList>
            <person name="Buettner E."/>
            <person name="Kellner H."/>
        </authorList>
    </citation>
    <scope>NUCLEOTIDE SEQUENCE [LARGE SCALE GENOMIC DNA]</scope>
    <source>
        <strain evidence="2 3">DSM 108380</strain>
    </source>
</reference>
<gene>
    <name evidence="2" type="ORF">G7Y89_g4256</name>
</gene>
<comment type="caution">
    <text evidence="2">The sequence shown here is derived from an EMBL/GenBank/DDBJ whole genome shotgun (WGS) entry which is preliminary data.</text>
</comment>
<accession>A0A8H4W6W0</accession>
<dbReference type="SUPFAM" id="SSF46785">
    <property type="entry name" value="Winged helix' DNA-binding domain"/>
    <property type="match status" value="1"/>
</dbReference>
<dbReference type="InterPro" id="IPR036390">
    <property type="entry name" value="WH_DNA-bd_sf"/>
</dbReference>
<dbReference type="InterPro" id="IPR012967">
    <property type="entry name" value="COMT_dimerisation"/>
</dbReference>
<dbReference type="PROSITE" id="PS51683">
    <property type="entry name" value="SAM_OMT_II"/>
    <property type="match status" value="1"/>
</dbReference>
<dbReference type="GO" id="GO:0008168">
    <property type="term" value="F:methyltransferase activity"/>
    <property type="evidence" value="ECO:0007669"/>
    <property type="project" value="InterPro"/>
</dbReference>
<dbReference type="Pfam" id="PF08100">
    <property type="entry name" value="Dimerisation"/>
    <property type="match status" value="1"/>
</dbReference>
<dbReference type="Proteomes" id="UP000566819">
    <property type="component" value="Unassembled WGS sequence"/>
</dbReference>
<dbReference type="EMBL" id="JAAMPI010000227">
    <property type="protein sequence ID" value="KAF4633855.1"/>
    <property type="molecule type" value="Genomic_DNA"/>
</dbReference>
<evidence type="ECO:0000259" key="1">
    <source>
        <dbReference type="Pfam" id="PF08100"/>
    </source>
</evidence>
<dbReference type="InterPro" id="IPR016461">
    <property type="entry name" value="COMT-like"/>
</dbReference>
<proteinExistence type="predicted"/>
<dbReference type="AlphaFoldDB" id="A0A8H4W6W0"/>
<sequence>MDALNSLASEVTKAAAAADEAGRKQILDSLRDLQYSIETPEDTMQRVIHLHLVLAIIRTALDLKLFNILTDNNDTIQLDALASKTGADPILLGRILRMLSSLGIVKETGENCFGANQITRNLSIPEIQAGVYHNYDVFGQVFQVMPGFFEKNGYQNVTETHNTVFQQAWNTDLSMWAWLHQHPRETAHFNRFMIAQRSSTPNCFNFYPIEEQCKNWPAEKPIFVDMGGASGQQCAEFKKRFPLLRGRVILQDMPAVIEDARLQGLAEGVEAMVHDFYTPQVVKGEFAAPLLD</sequence>